<protein>
    <submittedName>
        <fullName evidence="6">Transcriptional regulator, LysR family</fullName>
    </submittedName>
</protein>
<feature type="domain" description="HTH lysR-type" evidence="5">
    <location>
        <begin position="59"/>
        <end position="116"/>
    </location>
</feature>
<dbReference type="PANTHER" id="PTHR30537:SF72">
    <property type="entry name" value="LYSR FAMILY TRANSCRIPTIONAL REGULATOR"/>
    <property type="match status" value="1"/>
</dbReference>
<organism evidence="6 7">
    <name type="scientific">Paraburkholderia megapolitana</name>
    <dbReference type="NCBI Taxonomy" id="420953"/>
    <lineage>
        <taxon>Bacteria</taxon>
        <taxon>Pseudomonadati</taxon>
        <taxon>Pseudomonadota</taxon>
        <taxon>Betaproteobacteria</taxon>
        <taxon>Burkholderiales</taxon>
        <taxon>Burkholderiaceae</taxon>
        <taxon>Paraburkholderia</taxon>
    </lineage>
</organism>
<dbReference type="Gene3D" id="1.10.10.10">
    <property type="entry name" value="Winged helix-like DNA-binding domain superfamily/Winged helix DNA-binding domain"/>
    <property type="match status" value="1"/>
</dbReference>
<dbReference type="InterPro" id="IPR000847">
    <property type="entry name" value="LysR_HTH_N"/>
</dbReference>
<evidence type="ECO:0000256" key="1">
    <source>
        <dbReference type="ARBA" id="ARBA00009437"/>
    </source>
</evidence>
<evidence type="ECO:0000256" key="3">
    <source>
        <dbReference type="ARBA" id="ARBA00023125"/>
    </source>
</evidence>
<evidence type="ECO:0000256" key="4">
    <source>
        <dbReference type="ARBA" id="ARBA00023163"/>
    </source>
</evidence>
<keyword evidence="7" id="KW-1185">Reference proteome</keyword>
<keyword evidence="3" id="KW-0238">DNA-binding</keyword>
<dbReference type="AlphaFoldDB" id="A0A1I3EHL4"/>
<keyword evidence="4" id="KW-0804">Transcription</keyword>
<keyword evidence="2" id="KW-0805">Transcription regulation</keyword>
<dbReference type="InterPro" id="IPR058163">
    <property type="entry name" value="LysR-type_TF_proteobact-type"/>
</dbReference>
<dbReference type="Pfam" id="PF00126">
    <property type="entry name" value="HTH_1"/>
    <property type="match status" value="1"/>
</dbReference>
<evidence type="ECO:0000313" key="7">
    <source>
        <dbReference type="Proteomes" id="UP000199548"/>
    </source>
</evidence>
<name>A0A1I3EHL4_9BURK</name>
<dbReference type="CDD" id="cd08472">
    <property type="entry name" value="PBP2_CrgA_like_3"/>
    <property type="match status" value="1"/>
</dbReference>
<dbReference type="SUPFAM" id="SSF53850">
    <property type="entry name" value="Periplasmic binding protein-like II"/>
    <property type="match status" value="1"/>
</dbReference>
<dbReference type="STRING" id="420953.SAMN05192543_101883"/>
<dbReference type="GO" id="GO:0003700">
    <property type="term" value="F:DNA-binding transcription factor activity"/>
    <property type="evidence" value="ECO:0007669"/>
    <property type="project" value="InterPro"/>
</dbReference>
<dbReference type="InterPro" id="IPR036388">
    <property type="entry name" value="WH-like_DNA-bd_sf"/>
</dbReference>
<dbReference type="GO" id="GO:0006351">
    <property type="term" value="P:DNA-templated transcription"/>
    <property type="evidence" value="ECO:0007669"/>
    <property type="project" value="TreeGrafter"/>
</dbReference>
<dbReference type="InterPro" id="IPR036390">
    <property type="entry name" value="WH_DNA-bd_sf"/>
</dbReference>
<evidence type="ECO:0000256" key="2">
    <source>
        <dbReference type="ARBA" id="ARBA00023015"/>
    </source>
</evidence>
<reference evidence="6 7" key="1">
    <citation type="submission" date="2016-10" db="EMBL/GenBank/DDBJ databases">
        <authorList>
            <person name="de Groot N.N."/>
        </authorList>
    </citation>
    <scope>NUCLEOTIDE SEQUENCE [LARGE SCALE GENOMIC DNA]</scope>
    <source>
        <strain evidence="6 7">LMG 23650</strain>
    </source>
</reference>
<dbReference type="InterPro" id="IPR005119">
    <property type="entry name" value="LysR_subst-bd"/>
</dbReference>
<gene>
    <name evidence="6" type="ORF">SAMN05192543_101883</name>
</gene>
<dbReference type="GO" id="GO:0043565">
    <property type="term" value="F:sequence-specific DNA binding"/>
    <property type="evidence" value="ECO:0007669"/>
    <property type="project" value="TreeGrafter"/>
</dbReference>
<sequence>MNELECSGARVPHCSPWRNTDCVSAEPQRVRHAAAVRRVSLREPCYRLSMNPLRVPLMDKLQAMTIFVRVVEAQSFSKAAETLSMPRSSVTTTIKNLEKHLGTPLLRRSTRTLSLTDAGARYFASCQAILSDIVEAESGLSTDAKNPHGRVRVDMPGVIGRAIVLPRLLEFEERFPDIELVLGLSDRPADLIYDGIDCVIRSGELMDSTLVARRLGQLNWLTCAAPRYLKQHGEPDSVNALGTHRVVNYLANATGRPLDWRFSVDGEDVAMTMQSRFSVNETEAYLQCGLEGLGLIQLSEFAARPYLQSGRLKEVLADARCSPVPVSIVYPHGRNASAAVKVFIDWIVEITASGLFQ</sequence>
<accession>A0A1I3EHL4</accession>
<dbReference type="FunFam" id="3.40.190.290:FF:000001">
    <property type="entry name" value="Transcriptional regulator, LysR family"/>
    <property type="match status" value="1"/>
</dbReference>
<dbReference type="PANTHER" id="PTHR30537">
    <property type="entry name" value="HTH-TYPE TRANSCRIPTIONAL REGULATOR"/>
    <property type="match status" value="1"/>
</dbReference>
<evidence type="ECO:0000313" key="6">
    <source>
        <dbReference type="EMBL" id="SFH98479.1"/>
    </source>
</evidence>
<dbReference type="Gene3D" id="3.40.190.290">
    <property type="match status" value="1"/>
</dbReference>
<comment type="similarity">
    <text evidence="1">Belongs to the LysR transcriptional regulatory family.</text>
</comment>
<dbReference type="EMBL" id="FOQU01000001">
    <property type="protein sequence ID" value="SFH98479.1"/>
    <property type="molecule type" value="Genomic_DNA"/>
</dbReference>
<dbReference type="SUPFAM" id="SSF46785">
    <property type="entry name" value="Winged helix' DNA-binding domain"/>
    <property type="match status" value="1"/>
</dbReference>
<dbReference type="Proteomes" id="UP000199548">
    <property type="component" value="Unassembled WGS sequence"/>
</dbReference>
<dbReference type="PROSITE" id="PS50931">
    <property type="entry name" value="HTH_LYSR"/>
    <property type="match status" value="1"/>
</dbReference>
<evidence type="ECO:0000259" key="5">
    <source>
        <dbReference type="PROSITE" id="PS50931"/>
    </source>
</evidence>
<proteinExistence type="inferred from homology"/>
<dbReference type="FunFam" id="1.10.10.10:FF:000001">
    <property type="entry name" value="LysR family transcriptional regulator"/>
    <property type="match status" value="1"/>
</dbReference>
<dbReference type="Pfam" id="PF03466">
    <property type="entry name" value="LysR_substrate"/>
    <property type="match status" value="1"/>
</dbReference>